<keyword evidence="3" id="KW-1134">Transmembrane beta strand</keyword>
<dbReference type="Pfam" id="PF13620">
    <property type="entry name" value="CarboxypepD_reg"/>
    <property type="match status" value="1"/>
</dbReference>
<evidence type="ECO:0000259" key="8">
    <source>
        <dbReference type="Pfam" id="PF25183"/>
    </source>
</evidence>
<dbReference type="AlphaFoldDB" id="A0A271IZM7"/>
<evidence type="ECO:0000256" key="7">
    <source>
        <dbReference type="SAM" id="SignalP"/>
    </source>
</evidence>
<comment type="caution">
    <text evidence="9">The sequence shown here is derived from an EMBL/GenBank/DDBJ whole genome shotgun (WGS) entry which is preliminary data.</text>
</comment>
<evidence type="ECO:0000313" key="9">
    <source>
        <dbReference type="EMBL" id="PAP76672.1"/>
    </source>
</evidence>
<reference evidence="9 10" key="1">
    <citation type="submission" date="2016-11" db="EMBL/GenBank/DDBJ databases">
        <title>Study of marine rhodopsin-containing bacteria.</title>
        <authorList>
            <person name="Yoshizawa S."/>
            <person name="Kumagai Y."/>
            <person name="Kogure K."/>
        </authorList>
    </citation>
    <scope>NUCLEOTIDE SEQUENCE [LARGE SCALE GENOMIC DNA]</scope>
    <source>
        <strain evidence="9 10">SAORIC-28</strain>
    </source>
</reference>
<protein>
    <recommendedName>
        <fullName evidence="8">TonB-dependent transporter Oar-like beta-barrel domain-containing protein</fullName>
    </recommendedName>
</protein>
<dbReference type="SUPFAM" id="SSF49464">
    <property type="entry name" value="Carboxypeptidase regulatory domain-like"/>
    <property type="match status" value="1"/>
</dbReference>
<name>A0A271IZM7_9BACT</name>
<organism evidence="9 10">
    <name type="scientific">Rubrivirga marina</name>
    <dbReference type="NCBI Taxonomy" id="1196024"/>
    <lineage>
        <taxon>Bacteria</taxon>
        <taxon>Pseudomonadati</taxon>
        <taxon>Rhodothermota</taxon>
        <taxon>Rhodothermia</taxon>
        <taxon>Rhodothermales</taxon>
        <taxon>Rubricoccaceae</taxon>
        <taxon>Rubrivirga</taxon>
    </lineage>
</organism>
<evidence type="ECO:0000256" key="5">
    <source>
        <dbReference type="ARBA" id="ARBA00023136"/>
    </source>
</evidence>
<keyword evidence="6" id="KW-0998">Cell outer membrane</keyword>
<dbReference type="GO" id="GO:0015344">
    <property type="term" value="F:siderophore uptake transmembrane transporter activity"/>
    <property type="evidence" value="ECO:0007669"/>
    <property type="project" value="TreeGrafter"/>
</dbReference>
<dbReference type="SUPFAM" id="SSF56935">
    <property type="entry name" value="Porins"/>
    <property type="match status" value="1"/>
</dbReference>
<keyword evidence="4" id="KW-0812">Transmembrane</keyword>
<dbReference type="GO" id="GO:0009279">
    <property type="term" value="C:cell outer membrane"/>
    <property type="evidence" value="ECO:0007669"/>
    <property type="project" value="UniProtKB-SubCell"/>
</dbReference>
<dbReference type="GO" id="GO:0044718">
    <property type="term" value="P:siderophore transmembrane transport"/>
    <property type="evidence" value="ECO:0007669"/>
    <property type="project" value="TreeGrafter"/>
</dbReference>
<keyword evidence="10" id="KW-1185">Reference proteome</keyword>
<evidence type="ECO:0000256" key="2">
    <source>
        <dbReference type="ARBA" id="ARBA00022448"/>
    </source>
</evidence>
<evidence type="ECO:0000256" key="6">
    <source>
        <dbReference type="ARBA" id="ARBA00023237"/>
    </source>
</evidence>
<dbReference type="Pfam" id="PF25183">
    <property type="entry name" value="OMP_b-brl_4"/>
    <property type="match status" value="2"/>
</dbReference>
<dbReference type="PANTHER" id="PTHR30069">
    <property type="entry name" value="TONB-DEPENDENT OUTER MEMBRANE RECEPTOR"/>
    <property type="match status" value="1"/>
</dbReference>
<gene>
    <name evidence="9" type="ORF">BSZ37_09575</name>
</gene>
<dbReference type="InterPro" id="IPR039426">
    <property type="entry name" value="TonB-dep_rcpt-like"/>
</dbReference>
<dbReference type="RefSeq" id="WP_095510332.1">
    <property type="nucleotide sequence ID" value="NZ_MQWD01000001.1"/>
</dbReference>
<evidence type="ECO:0000313" key="10">
    <source>
        <dbReference type="Proteomes" id="UP000216339"/>
    </source>
</evidence>
<accession>A0A271IZM7</accession>
<keyword evidence="2" id="KW-0813">Transport</keyword>
<dbReference type="InterPro" id="IPR008969">
    <property type="entry name" value="CarboxyPept-like_regulatory"/>
</dbReference>
<dbReference type="PANTHER" id="PTHR30069:SF46">
    <property type="entry name" value="OAR PROTEIN"/>
    <property type="match status" value="1"/>
</dbReference>
<dbReference type="Gene3D" id="2.60.40.1120">
    <property type="entry name" value="Carboxypeptidase-like, regulatory domain"/>
    <property type="match status" value="1"/>
</dbReference>
<dbReference type="Proteomes" id="UP000216339">
    <property type="component" value="Unassembled WGS sequence"/>
</dbReference>
<dbReference type="InterPro" id="IPR036942">
    <property type="entry name" value="Beta-barrel_TonB_sf"/>
</dbReference>
<feature type="signal peptide" evidence="7">
    <location>
        <begin position="1"/>
        <end position="23"/>
    </location>
</feature>
<dbReference type="Gene3D" id="2.40.170.20">
    <property type="entry name" value="TonB-dependent receptor, beta-barrel domain"/>
    <property type="match status" value="1"/>
</dbReference>
<sequence length="1042" mass="112256">MTSVTIRRLAMALLALVAAPAFSQGVTTAAMNGTVTDEAGLGLPGATVLAVHEPSGTQYGISTRADGQFDLRNLRVGGPYTVTVSFVGYTTVQQTGITLELSENEQVDVQLTPADATIGEAVVTAEGNAIISSSNIGTGTNVSEEEIERLPTITRSLTDFTRLTPQFSQVGSGSEAGTSVGGTSSRYNNIQVDGAALNDAFGLESSGTPGGSSGTQPISLDAVSEFRVAIAPYDVSQGGFTGGNINVITRSGTNTFTGSVYGLGRNQDLVGTGVDGDAFNDFTDVTYGGRLGGPILRDKLFFFGSVEIGDTNEPIVANFNDAAAAQEIQTILETQYGRETGTIGTFDAGTQSAKVFGRLDYNINPSNNLTARFNYVQGKKDDGISRSSNFYTLEDRLYTRQNTNTSSVVELRSILGQNAANLLRASLQTNRQPSVLEFPAFPSIEIRGLGSDGRATVVAGPDQFRGANRIDADVFELVNDFNYFVGDHVVTVGTQNTFSSFENLFIRNFYGYYRFSNLEDFRNGRASLYERNYSAIAGEDRPLADFSYANFSLYAQDEWTGIENLKLTGGLRVDMAHFFDQPSPAYDASSGASFESLFGFDNTEVPNGNPVFQPRFGFNYSVPGERSTQIRGGTGLFNGSNPAVWISNSFSNDGTLLGGVSVRNADQIAAAGGFRTDPANQYTAADFGFAEGSAEINFTDPDFKSPTVWRSNIAVDQELPGGLVATGEFLYTDVVNGVQWQSLNRQPFVLDPNTVDGRTGVTRARVSGDYQDVIVLTNTDQGYAYNLTGQLQKPIGTGAAPQFGGSLSYTFGQVKDINSVTSSQARSNVRDLTVGLDVNDPPLTTSNFEVAHRVLATASYGVEYGGRFATTFSLIYDGQAGRPYSFVYSSGDDVNGDGFDRADLVYVPASRDEVVIDDAEWTALDAFIEGNEALREQRGQIFERNSTRAPWLHFLDARVAQSIQTLTGQDVEITLDIQNVLDLLGTDLGQVETVGDRFELLEFGGYDAQGRQIISFETPTTIAEVSDFASRWRMQLGLRYNF</sequence>
<dbReference type="InterPro" id="IPR057601">
    <property type="entry name" value="Oar-like_b-barrel"/>
</dbReference>
<feature type="domain" description="TonB-dependent transporter Oar-like beta-barrel" evidence="8">
    <location>
        <begin position="248"/>
        <end position="310"/>
    </location>
</feature>
<evidence type="ECO:0000256" key="3">
    <source>
        <dbReference type="ARBA" id="ARBA00022452"/>
    </source>
</evidence>
<keyword evidence="5" id="KW-0472">Membrane</keyword>
<proteinExistence type="predicted"/>
<feature type="chain" id="PRO_5012267182" description="TonB-dependent transporter Oar-like beta-barrel domain-containing protein" evidence="7">
    <location>
        <begin position="24"/>
        <end position="1042"/>
    </location>
</feature>
<dbReference type="EMBL" id="MQWD01000001">
    <property type="protein sequence ID" value="PAP76672.1"/>
    <property type="molecule type" value="Genomic_DNA"/>
</dbReference>
<evidence type="ECO:0000256" key="1">
    <source>
        <dbReference type="ARBA" id="ARBA00004571"/>
    </source>
</evidence>
<evidence type="ECO:0000256" key="4">
    <source>
        <dbReference type="ARBA" id="ARBA00022692"/>
    </source>
</evidence>
<feature type="domain" description="TonB-dependent transporter Oar-like beta-barrel" evidence="8">
    <location>
        <begin position="348"/>
        <end position="981"/>
    </location>
</feature>
<dbReference type="OrthoDB" id="9768147at2"/>
<comment type="subcellular location">
    <subcellularLocation>
        <location evidence="1">Cell outer membrane</location>
        <topology evidence="1">Multi-pass membrane protein</topology>
    </subcellularLocation>
</comment>
<keyword evidence="7" id="KW-0732">Signal</keyword>